<dbReference type="REBASE" id="692982">
    <property type="entry name" value="SruGX10I"/>
</dbReference>
<sequence length="232" mass="26493">MSEWRDAVRRELERFRRDTGSPCVSRQELLDQALPRFERQFSDAKTPEQTMSRVLQELRDRDEIEFVDRGLYEIHTLSYEDGRPTSDVDEGNEAPYRAEEYDTVVGARSLPASFRRAALERYERRCPVSGVDHAALLDVAHVLPWSDYPAHRLDPTNVLVLDRTHHAAFDRGLFTLDASLTLRTNPSLDTACRTLRRTLLDAEGSTVSLPSTATLDTSHLTERNDSLTWFSG</sequence>
<proteinExistence type="predicted"/>
<dbReference type="GeneID" id="35592535"/>
<evidence type="ECO:0000313" key="3">
    <source>
        <dbReference type="Proteomes" id="UP000236584"/>
    </source>
</evidence>
<evidence type="ECO:0000259" key="1">
    <source>
        <dbReference type="Pfam" id="PF13391"/>
    </source>
</evidence>
<keyword evidence="3" id="KW-1185">Reference proteome</keyword>
<feature type="domain" description="HNH nuclease" evidence="1">
    <location>
        <begin position="126"/>
        <end position="177"/>
    </location>
</feature>
<accession>A0A2I8VJE8</accession>
<dbReference type="RefSeq" id="WP_103425724.1">
    <property type="nucleotide sequence ID" value="NZ_CP026309.1"/>
</dbReference>
<organism evidence="2 3">
    <name type="scientific">Salinigranum rubrum</name>
    <dbReference type="NCBI Taxonomy" id="755307"/>
    <lineage>
        <taxon>Archaea</taxon>
        <taxon>Methanobacteriati</taxon>
        <taxon>Methanobacteriota</taxon>
        <taxon>Stenosarchaea group</taxon>
        <taxon>Halobacteria</taxon>
        <taxon>Halobacteriales</taxon>
        <taxon>Haloferacaceae</taxon>
        <taxon>Salinigranum</taxon>
    </lineage>
</organism>
<evidence type="ECO:0000313" key="2">
    <source>
        <dbReference type="EMBL" id="AUV82035.1"/>
    </source>
</evidence>
<dbReference type="InterPro" id="IPR003615">
    <property type="entry name" value="HNH_nuc"/>
</dbReference>
<dbReference type="KEGG" id="srub:C2R22_10550"/>
<dbReference type="EMBL" id="CP026309">
    <property type="protein sequence ID" value="AUV82035.1"/>
    <property type="molecule type" value="Genomic_DNA"/>
</dbReference>
<dbReference type="Pfam" id="PF13391">
    <property type="entry name" value="HNH_2"/>
    <property type="match status" value="1"/>
</dbReference>
<dbReference type="AlphaFoldDB" id="A0A2I8VJE8"/>
<dbReference type="OrthoDB" id="11472at2157"/>
<gene>
    <name evidence="2" type="ORF">C2R22_10550</name>
</gene>
<dbReference type="Proteomes" id="UP000236584">
    <property type="component" value="Chromosome"/>
</dbReference>
<protein>
    <recommendedName>
        <fullName evidence="1">HNH nuclease domain-containing protein</fullName>
    </recommendedName>
</protein>
<reference evidence="2 3" key="1">
    <citation type="submission" date="2018-01" db="EMBL/GenBank/DDBJ databases">
        <title>Complete genome sequence of Salinigranum rubrum GX10T, an extremely halophilic archaeon isolated from a marine solar saltern.</title>
        <authorList>
            <person name="Han S."/>
        </authorList>
    </citation>
    <scope>NUCLEOTIDE SEQUENCE [LARGE SCALE GENOMIC DNA]</scope>
    <source>
        <strain evidence="2 3">GX10</strain>
    </source>
</reference>
<dbReference type="InterPro" id="IPR036388">
    <property type="entry name" value="WH-like_DNA-bd_sf"/>
</dbReference>
<dbReference type="Gene3D" id="1.10.10.10">
    <property type="entry name" value="Winged helix-like DNA-binding domain superfamily/Winged helix DNA-binding domain"/>
    <property type="match status" value="1"/>
</dbReference>
<name>A0A2I8VJE8_9EURY</name>